<gene>
    <name evidence="1" type="ordered locus">PMT9312_0349</name>
</gene>
<sequence length="155" mass="17883">MKLIKKSLIQKTRIFQRKKKATTNILDRPITPIEEFERALSKAALTKEESELIDYIRYTSVFTQPSLIKDLKRPSKPPLLSVLCQICRKIGSEMPDHFNKVIEWSIEISDHDTKWDAHLICAEALNIDKIPLSPIHGTTLFDVLVVHKELFLGFD</sequence>
<dbReference type="eggNOG" id="ENOG50349X4">
    <property type="taxonomic scope" value="Bacteria"/>
</dbReference>
<name>Q31CI5_PROM9</name>
<dbReference type="STRING" id="74546.PMT9312_0349"/>
<dbReference type="EMBL" id="CP000111">
    <property type="protein sequence ID" value="ABB49410.1"/>
    <property type="molecule type" value="Genomic_DNA"/>
</dbReference>
<evidence type="ECO:0000313" key="2">
    <source>
        <dbReference type="Proteomes" id="UP000002715"/>
    </source>
</evidence>
<dbReference type="Proteomes" id="UP000002715">
    <property type="component" value="Chromosome"/>
</dbReference>
<evidence type="ECO:0000313" key="1">
    <source>
        <dbReference type="EMBL" id="ABB49410.1"/>
    </source>
</evidence>
<dbReference type="AlphaFoldDB" id="Q31CI5"/>
<accession>Q31CI5</accession>
<dbReference type="KEGG" id="pmi:PMT9312_0349"/>
<dbReference type="HOGENOM" id="CLU_1693922_0_0_3"/>
<proteinExistence type="predicted"/>
<organism evidence="1 2">
    <name type="scientific">Prochlorococcus marinus (strain MIT 9312)</name>
    <dbReference type="NCBI Taxonomy" id="74546"/>
    <lineage>
        <taxon>Bacteria</taxon>
        <taxon>Bacillati</taxon>
        <taxon>Cyanobacteriota</taxon>
        <taxon>Cyanophyceae</taxon>
        <taxon>Synechococcales</taxon>
        <taxon>Prochlorococcaceae</taxon>
        <taxon>Prochlorococcus</taxon>
    </lineage>
</organism>
<reference evidence="2" key="1">
    <citation type="submission" date="2005-07" db="EMBL/GenBank/DDBJ databases">
        <title>Complete sequence of Prochlorococcus marinus str. MIT 9312.</title>
        <authorList>
            <consortium name="US DOE Joint Genome Institute"/>
            <person name="Copeland A."/>
            <person name="Lucas S."/>
            <person name="Lapidus A."/>
            <person name="Barry K."/>
            <person name="Detter J.C."/>
            <person name="Glavina T."/>
            <person name="Hammon N."/>
            <person name="Israni S."/>
            <person name="Pitluck S."/>
            <person name="Thiel J."/>
            <person name="Schmutz J."/>
            <person name="Larimer F."/>
            <person name="Land M."/>
            <person name="Kyrpides N."/>
            <person name="Lykidis A."/>
            <person name="Richardson P."/>
        </authorList>
    </citation>
    <scope>NUCLEOTIDE SEQUENCE [LARGE SCALE GENOMIC DNA]</scope>
    <source>
        <strain evidence="2">MIT 9312</strain>
    </source>
</reference>
<protein>
    <submittedName>
        <fullName evidence="1">Uncharacterized protein</fullName>
    </submittedName>
</protein>